<dbReference type="Proteomes" id="UP000494274">
    <property type="component" value="Unassembled WGS sequence"/>
</dbReference>
<protein>
    <submittedName>
        <fullName evidence="2">Uncharacterized protein</fullName>
    </submittedName>
</protein>
<name>A0A6P2YQ70_BURL3</name>
<dbReference type="AlphaFoldDB" id="A0A6P2YQ70"/>
<dbReference type="EMBL" id="CABVQI010000020">
    <property type="protein sequence ID" value="VWD24487.1"/>
    <property type="molecule type" value="Genomic_DNA"/>
</dbReference>
<feature type="region of interest" description="Disordered" evidence="1">
    <location>
        <begin position="1"/>
        <end position="57"/>
    </location>
</feature>
<organism evidence="2 3">
    <name type="scientific">Burkholderia lata (strain ATCC 17760 / DSM 23089 / LMG 22485 / NCIMB 9086 / R18194 / 383)</name>
    <dbReference type="NCBI Taxonomy" id="482957"/>
    <lineage>
        <taxon>Bacteria</taxon>
        <taxon>Pseudomonadati</taxon>
        <taxon>Pseudomonadota</taxon>
        <taxon>Betaproteobacteria</taxon>
        <taxon>Burkholderiales</taxon>
        <taxon>Burkholderiaceae</taxon>
        <taxon>Burkholderia</taxon>
        <taxon>Burkholderia cepacia complex</taxon>
    </lineage>
</organism>
<proteinExistence type="predicted"/>
<evidence type="ECO:0000313" key="2">
    <source>
        <dbReference type="EMBL" id="VWD24487.1"/>
    </source>
</evidence>
<sequence>MTAAARTDSIRPDRRVRPTGYNGAFASQGPDAGRGPHRQAAARWPHTHFIRFPTIPS</sequence>
<evidence type="ECO:0000313" key="3">
    <source>
        <dbReference type="Proteomes" id="UP000494274"/>
    </source>
</evidence>
<accession>A0A6P2YQ70</accession>
<gene>
    <name evidence="2" type="ORF">BLA18112_05601</name>
</gene>
<evidence type="ECO:0000256" key="1">
    <source>
        <dbReference type="SAM" id="MobiDB-lite"/>
    </source>
</evidence>
<reference evidence="2 3" key="1">
    <citation type="submission" date="2019-09" db="EMBL/GenBank/DDBJ databases">
        <authorList>
            <person name="Depoorter E."/>
        </authorList>
    </citation>
    <scope>NUCLEOTIDE SEQUENCE [LARGE SCALE GENOMIC DNA]</scope>
    <source>
        <strain evidence="2">R-18112</strain>
    </source>
</reference>